<dbReference type="PANTHER" id="PTHR47152:SF2">
    <property type="entry name" value="SLR2084 PROTEIN"/>
    <property type="match status" value="1"/>
</dbReference>
<name>A0A928Z8Y1_9CYAN</name>
<keyword evidence="2" id="KW-0255">Endonuclease</keyword>
<sequence length="218" mass="25195">MPTTIDRTHNLFPQPTPDRVLLENVSWQTYEALVRDVENQPGLRLTYDRGCLEIMNPLVPHERTKKLTGRMVETLTEESNIEICSLGSLTCKRRDLERGLEPDQCYYIQNEPAVRGKTEIDFDRDPPPDLAIEIDISSSSLDRIAIYADLGVPELWRYDGSDVIIYRLEDKTYRTCDRSPTFPQMTPDAIVRFLEMSQTMGETSWIRAFREWVNAGYG</sequence>
<dbReference type="Gene3D" id="3.90.1570.10">
    <property type="entry name" value="tt1808, chain A"/>
    <property type="match status" value="1"/>
</dbReference>
<feature type="domain" description="Putative restriction endonuclease" evidence="1">
    <location>
        <begin position="27"/>
        <end position="184"/>
    </location>
</feature>
<comment type="caution">
    <text evidence="2">The sequence shown here is derived from an EMBL/GenBank/DDBJ whole genome shotgun (WGS) entry which is preliminary data.</text>
</comment>
<dbReference type="InterPro" id="IPR011335">
    <property type="entry name" value="Restrct_endonuc-II-like"/>
</dbReference>
<evidence type="ECO:0000313" key="3">
    <source>
        <dbReference type="Proteomes" id="UP000621799"/>
    </source>
</evidence>
<dbReference type="SUPFAM" id="SSF52980">
    <property type="entry name" value="Restriction endonuclease-like"/>
    <property type="match status" value="1"/>
</dbReference>
<reference evidence="2" key="1">
    <citation type="submission" date="2020-10" db="EMBL/GenBank/DDBJ databases">
        <authorList>
            <person name="Castelo-Branco R."/>
            <person name="Eusebio N."/>
            <person name="Adriana R."/>
            <person name="Vieira A."/>
            <person name="Brugerolle De Fraissinette N."/>
            <person name="Rezende De Castro R."/>
            <person name="Schneider M.P."/>
            <person name="Vasconcelos V."/>
            <person name="Leao P.N."/>
        </authorList>
    </citation>
    <scope>NUCLEOTIDE SEQUENCE</scope>
    <source>
        <strain evidence="2">LEGE 11467</strain>
    </source>
</reference>
<dbReference type="GO" id="GO:0004519">
    <property type="term" value="F:endonuclease activity"/>
    <property type="evidence" value="ECO:0007669"/>
    <property type="project" value="UniProtKB-KW"/>
</dbReference>
<organism evidence="2 3">
    <name type="scientific">Zarconia navalis LEGE 11467</name>
    <dbReference type="NCBI Taxonomy" id="1828826"/>
    <lineage>
        <taxon>Bacteria</taxon>
        <taxon>Bacillati</taxon>
        <taxon>Cyanobacteriota</taxon>
        <taxon>Cyanophyceae</taxon>
        <taxon>Oscillatoriophycideae</taxon>
        <taxon>Oscillatoriales</taxon>
        <taxon>Oscillatoriales incertae sedis</taxon>
        <taxon>Zarconia</taxon>
        <taxon>Zarconia navalis</taxon>
    </lineage>
</organism>
<dbReference type="AlphaFoldDB" id="A0A928Z8Y1"/>
<dbReference type="InterPro" id="IPR012296">
    <property type="entry name" value="Nuclease_put_TT1808"/>
</dbReference>
<dbReference type="CDD" id="cd06260">
    <property type="entry name" value="DUF820-like"/>
    <property type="match status" value="1"/>
</dbReference>
<protein>
    <submittedName>
        <fullName evidence="2">Uma2 family endonuclease</fullName>
    </submittedName>
</protein>
<dbReference type="Pfam" id="PF05685">
    <property type="entry name" value="Uma2"/>
    <property type="match status" value="1"/>
</dbReference>
<dbReference type="Proteomes" id="UP000621799">
    <property type="component" value="Unassembled WGS sequence"/>
</dbReference>
<proteinExistence type="predicted"/>
<evidence type="ECO:0000313" key="2">
    <source>
        <dbReference type="EMBL" id="MBE9041153.1"/>
    </source>
</evidence>
<accession>A0A928Z8Y1</accession>
<keyword evidence="3" id="KW-1185">Reference proteome</keyword>
<dbReference type="EMBL" id="JADEXN010000158">
    <property type="protein sequence ID" value="MBE9041153.1"/>
    <property type="molecule type" value="Genomic_DNA"/>
</dbReference>
<gene>
    <name evidence="2" type="ORF">IQ235_10225</name>
</gene>
<evidence type="ECO:0000259" key="1">
    <source>
        <dbReference type="Pfam" id="PF05685"/>
    </source>
</evidence>
<keyword evidence="2" id="KW-0540">Nuclease</keyword>
<dbReference type="PANTHER" id="PTHR47152">
    <property type="entry name" value="SLR2084 PROTEIN-RELATED"/>
    <property type="match status" value="1"/>
</dbReference>
<keyword evidence="2" id="KW-0378">Hydrolase</keyword>
<dbReference type="RefSeq" id="WP_264321381.1">
    <property type="nucleotide sequence ID" value="NZ_JADEXN010000158.1"/>
</dbReference>
<dbReference type="InterPro" id="IPR008538">
    <property type="entry name" value="Uma2"/>
</dbReference>